<accession>A0AAN8XLX8</accession>
<name>A0AAN8XLX8_HALRR</name>
<evidence type="ECO:0000313" key="3">
    <source>
        <dbReference type="Proteomes" id="UP001381693"/>
    </source>
</evidence>
<proteinExistence type="predicted"/>
<dbReference type="EMBL" id="JAXCGZ010004370">
    <property type="protein sequence ID" value="KAK7081869.1"/>
    <property type="molecule type" value="Genomic_DNA"/>
</dbReference>
<protein>
    <submittedName>
        <fullName evidence="2">Uncharacterized protein</fullName>
    </submittedName>
</protein>
<evidence type="ECO:0000256" key="1">
    <source>
        <dbReference type="SAM" id="MobiDB-lite"/>
    </source>
</evidence>
<dbReference type="AlphaFoldDB" id="A0AAN8XLX8"/>
<feature type="compositionally biased region" description="Acidic residues" evidence="1">
    <location>
        <begin position="135"/>
        <end position="144"/>
    </location>
</feature>
<comment type="caution">
    <text evidence="2">The sequence shown here is derived from an EMBL/GenBank/DDBJ whole genome shotgun (WGS) entry which is preliminary data.</text>
</comment>
<feature type="compositionally biased region" description="Basic and acidic residues" evidence="1">
    <location>
        <begin position="122"/>
        <end position="134"/>
    </location>
</feature>
<reference evidence="2 3" key="1">
    <citation type="submission" date="2023-11" db="EMBL/GenBank/DDBJ databases">
        <title>Halocaridina rubra genome assembly.</title>
        <authorList>
            <person name="Smith C."/>
        </authorList>
    </citation>
    <scope>NUCLEOTIDE SEQUENCE [LARGE SCALE GENOMIC DNA]</scope>
    <source>
        <strain evidence="2">EP-1</strain>
        <tissue evidence="2">Whole</tissue>
    </source>
</reference>
<keyword evidence="3" id="KW-1185">Reference proteome</keyword>
<organism evidence="2 3">
    <name type="scientific">Halocaridina rubra</name>
    <name type="common">Hawaiian red shrimp</name>
    <dbReference type="NCBI Taxonomy" id="373956"/>
    <lineage>
        <taxon>Eukaryota</taxon>
        <taxon>Metazoa</taxon>
        <taxon>Ecdysozoa</taxon>
        <taxon>Arthropoda</taxon>
        <taxon>Crustacea</taxon>
        <taxon>Multicrustacea</taxon>
        <taxon>Malacostraca</taxon>
        <taxon>Eumalacostraca</taxon>
        <taxon>Eucarida</taxon>
        <taxon>Decapoda</taxon>
        <taxon>Pleocyemata</taxon>
        <taxon>Caridea</taxon>
        <taxon>Atyoidea</taxon>
        <taxon>Atyidae</taxon>
        <taxon>Halocaridina</taxon>
    </lineage>
</organism>
<evidence type="ECO:0000313" key="2">
    <source>
        <dbReference type="EMBL" id="KAK7081869.1"/>
    </source>
</evidence>
<sequence length="195" mass="21845">MVASGRQGRASRPPRDLQDSGVDCDISSVELTKRTLNQKGSNKCRSWSLVPLELLVTGGKITASIFNKGYLEECQKLSVKGWQRSKLEQRARKREREIVAEAASTESEPSPKRLPLYRQRSSHRDTDIDSHSEKEVEDGYEGSEEGSVCEGAGVSSMQLRILPLLYIVVCQPHAFLSCQSLKQKLDVSCFDFIHM</sequence>
<dbReference type="Proteomes" id="UP001381693">
    <property type="component" value="Unassembled WGS sequence"/>
</dbReference>
<feature type="region of interest" description="Disordered" evidence="1">
    <location>
        <begin position="98"/>
        <end position="144"/>
    </location>
</feature>
<gene>
    <name evidence="2" type="ORF">SK128_025915</name>
</gene>
<feature type="region of interest" description="Disordered" evidence="1">
    <location>
        <begin position="1"/>
        <end position="22"/>
    </location>
</feature>